<protein>
    <recommendedName>
        <fullName evidence="2">NADP-dependent oxidoreductase domain-containing protein</fullName>
    </recommendedName>
</protein>
<name>A0A4S4M7G5_9AGAM</name>
<dbReference type="InterPro" id="IPR050523">
    <property type="entry name" value="AKR_Detox_Biosynth"/>
</dbReference>
<keyword evidence="4" id="KW-1185">Reference proteome</keyword>
<dbReference type="EMBL" id="SGPL01000008">
    <property type="protein sequence ID" value="THH21109.1"/>
    <property type="molecule type" value="Genomic_DNA"/>
</dbReference>
<dbReference type="OrthoDB" id="1720422at2759"/>
<dbReference type="Pfam" id="PF00248">
    <property type="entry name" value="Aldo_ket_red"/>
    <property type="match status" value="1"/>
</dbReference>
<reference evidence="3 4" key="1">
    <citation type="submission" date="2019-02" db="EMBL/GenBank/DDBJ databases">
        <title>Genome sequencing of the rare red list fungi Bondarzewia mesenterica.</title>
        <authorList>
            <person name="Buettner E."/>
            <person name="Kellner H."/>
        </authorList>
    </citation>
    <scope>NUCLEOTIDE SEQUENCE [LARGE SCALE GENOMIC DNA]</scope>
    <source>
        <strain evidence="3 4">DSM 108281</strain>
    </source>
</reference>
<sequence>MLDMAHYRSLGKSGLRVSVPVLGGMAFGSPKWAPWTLDEEKSLEVLKAAWDLGINTIDTANIYSNGESERIIARFISKVRLVRFAPAALRPMSFPDTQYNIPREKIVIMSKAWALVSPDVSVMASMVPGLADTRDYVNQGLKTPYLDLFQIHYWDSNTPVEETMKALHDLVTSGKVRYIGACNLKTWQFAEMNHVAQRNGWTQFISMQIEHSLLYRTEELEMLAYCDYKGIGVLSYAPLLTGRLARPLRTETPRSESLKGSFFEKKVRNSDAQIIKRVEKLAADHSWTMSQVALSWTLSKVSSPIVGVNTPERVRDSIVGGKTLTDEEIKYLEEPYEFQPPRM</sequence>
<evidence type="ECO:0000259" key="2">
    <source>
        <dbReference type="Pfam" id="PF00248"/>
    </source>
</evidence>
<evidence type="ECO:0000313" key="4">
    <source>
        <dbReference type="Proteomes" id="UP000310158"/>
    </source>
</evidence>
<dbReference type="SUPFAM" id="SSF51430">
    <property type="entry name" value="NAD(P)-linked oxidoreductase"/>
    <property type="match status" value="1"/>
</dbReference>
<dbReference type="InterPro" id="IPR023210">
    <property type="entry name" value="NADP_OxRdtase_dom"/>
</dbReference>
<keyword evidence="1" id="KW-0521">NADP</keyword>
<dbReference type="PANTHER" id="PTHR43364:SF9">
    <property type="entry name" value="OXIDOREDUCTASE"/>
    <property type="match status" value="1"/>
</dbReference>
<dbReference type="InterPro" id="IPR036812">
    <property type="entry name" value="NAD(P)_OxRdtase_dom_sf"/>
</dbReference>
<feature type="domain" description="NADP-dependent oxidoreductase" evidence="2">
    <location>
        <begin position="21"/>
        <end position="334"/>
    </location>
</feature>
<dbReference type="Gene3D" id="3.20.20.100">
    <property type="entry name" value="NADP-dependent oxidoreductase domain"/>
    <property type="match status" value="1"/>
</dbReference>
<organism evidence="3 4">
    <name type="scientific">Bondarzewia mesenterica</name>
    <dbReference type="NCBI Taxonomy" id="1095465"/>
    <lineage>
        <taxon>Eukaryota</taxon>
        <taxon>Fungi</taxon>
        <taxon>Dikarya</taxon>
        <taxon>Basidiomycota</taxon>
        <taxon>Agaricomycotina</taxon>
        <taxon>Agaricomycetes</taxon>
        <taxon>Russulales</taxon>
        <taxon>Bondarzewiaceae</taxon>
        <taxon>Bondarzewia</taxon>
    </lineage>
</organism>
<dbReference type="Proteomes" id="UP000310158">
    <property type="component" value="Unassembled WGS sequence"/>
</dbReference>
<proteinExistence type="predicted"/>
<evidence type="ECO:0000313" key="3">
    <source>
        <dbReference type="EMBL" id="THH21109.1"/>
    </source>
</evidence>
<comment type="caution">
    <text evidence="3">The sequence shown here is derived from an EMBL/GenBank/DDBJ whole genome shotgun (WGS) entry which is preliminary data.</text>
</comment>
<accession>A0A4S4M7G5</accession>
<gene>
    <name evidence="3" type="ORF">EW146_g373</name>
</gene>
<evidence type="ECO:0000256" key="1">
    <source>
        <dbReference type="ARBA" id="ARBA00022857"/>
    </source>
</evidence>
<dbReference type="AlphaFoldDB" id="A0A4S4M7G5"/>
<dbReference type="PANTHER" id="PTHR43364">
    <property type="entry name" value="NADH-SPECIFIC METHYLGLYOXAL REDUCTASE-RELATED"/>
    <property type="match status" value="1"/>
</dbReference>